<dbReference type="Proteomes" id="UP000230914">
    <property type="component" value="Unassembled WGS sequence"/>
</dbReference>
<name>A0A2G6K6U2_9ACTN</name>
<dbReference type="Pfam" id="PF00459">
    <property type="entry name" value="Inositol_P"/>
    <property type="match status" value="1"/>
</dbReference>
<keyword evidence="1" id="KW-0479">Metal-binding</keyword>
<dbReference type="GO" id="GO:0007165">
    <property type="term" value="P:signal transduction"/>
    <property type="evidence" value="ECO:0007669"/>
    <property type="project" value="TreeGrafter"/>
</dbReference>
<dbReference type="Gene3D" id="3.40.190.80">
    <property type="match status" value="1"/>
</dbReference>
<proteinExistence type="predicted"/>
<dbReference type="SUPFAM" id="SSF56655">
    <property type="entry name" value="Carbohydrate phosphatase"/>
    <property type="match status" value="1"/>
</dbReference>
<comment type="cofactor">
    <cofactor evidence="1">
        <name>Mg(2+)</name>
        <dbReference type="ChEBI" id="CHEBI:18420"/>
    </cofactor>
</comment>
<feature type="binding site" evidence="1">
    <location>
        <position position="97"/>
    </location>
    <ligand>
        <name>Mg(2+)</name>
        <dbReference type="ChEBI" id="CHEBI:18420"/>
        <label>1</label>
        <note>catalytic</note>
    </ligand>
</feature>
<evidence type="ECO:0000256" key="1">
    <source>
        <dbReference type="PIRSR" id="PIRSR600760-2"/>
    </source>
</evidence>
<dbReference type="GO" id="GO:0006020">
    <property type="term" value="P:inositol metabolic process"/>
    <property type="evidence" value="ECO:0007669"/>
    <property type="project" value="TreeGrafter"/>
</dbReference>
<dbReference type="PRINTS" id="PR00377">
    <property type="entry name" value="IMPHPHTASES"/>
</dbReference>
<feature type="binding site" evidence="1">
    <location>
        <position position="95"/>
    </location>
    <ligand>
        <name>Mg(2+)</name>
        <dbReference type="ChEBI" id="CHEBI:18420"/>
        <label>1</label>
        <note>catalytic</note>
    </ligand>
</feature>
<organism evidence="2 3">
    <name type="scientific">Ilumatobacter coccineus</name>
    <dbReference type="NCBI Taxonomy" id="467094"/>
    <lineage>
        <taxon>Bacteria</taxon>
        <taxon>Bacillati</taxon>
        <taxon>Actinomycetota</taxon>
        <taxon>Acidimicrobiia</taxon>
        <taxon>Acidimicrobiales</taxon>
        <taxon>Ilumatobacteraceae</taxon>
        <taxon>Ilumatobacter</taxon>
    </lineage>
</organism>
<protein>
    <recommendedName>
        <fullName evidence="4">Inositol-phosphate phosphatase</fullName>
    </recommendedName>
</protein>
<comment type="caution">
    <text evidence="2">The sequence shown here is derived from an EMBL/GenBank/DDBJ whole genome shotgun (WGS) entry which is preliminary data.</text>
</comment>
<evidence type="ECO:0008006" key="4">
    <source>
        <dbReference type="Google" id="ProtNLM"/>
    </source>
</evidence>
<reference evidence="2 3" key="1">
    <citation type="submission" date="2017-10" db="EMBL/GenBank/DDBJ databases">
        <title>Novel microbial diversity and functional potential in the marine mammal oral microbiome.</title>
        <authorList>
            <person name="Dudek N.K."/>
            <person name="Sun C.L."/>
            <person name="Burstein D."/>
            <person name="Kantor R.S."/>
            <person name="Aliaga Goltsman D.S."/>
            <person name="Bik E.M."/>
            <person name="Thomas B.C."/>
            <person name="Banfield J.F."/>
            <person name="Relman D.A."/>
        </authorList>
    </citation>
    <scope>NUCLEOTIDE SEQUENCE [LARGE SCALE GENOMIC DNA]</scope>
    <source>
        <strain evidence="2">DOLJORAL78_61_10</strain>
    </source>
</reference>
<dbReference type="InterPro" id="IPR000760">
    <property type="entry name" value="Inositol_monophosphatase-like"/>
</dbReference>
<dbReference type="GO" id="GO:0008934">
    <property type="term" value="F:inositol monophosphate 1-phosphatase activity"/>
    <property type="evidence" value="ECO:0007669"/>
    <property type="project" value="TreeGrafter"/>
</dbReference>
<dbReference type="GO" id="GO:0046872">
    <property type="term" value="F:metal ion binding"/>
    <property type="evidence" value="ECO:0007669"/>
    <property type="project" value="UniProtKB-KW"/>
</dbReference>
<feature type="binding site" evidence="1">
    <location>
        <position position="76"/>
    </location>
    <ligand>
        <name>Mg(2+)</name>
        <dbReference type="ChEBI" id="CHEBI:18420"/>
        <label>1</label>
        <note>catalytic</note>
    </ligand>
</feature>
<feature type="binding site" evidence="1">
    <location>
        <position position="98"/>
    </location>
    <ligand>
        <name>Mg(2+)</name>
        <dbReference type="ChEBI" id="CHEBI:18420"/>
        <label>1</label>
        <note>catalytic</note>
    </ligand>
</feature>
<keyword evidence="1" id="KW-0460">Magnesium</keyword>
<dbReference type="AlphaFoldDB" id="A0A2G6K6U2"/>
<accession>A0A2G6K6U2</accession>
<gene>
    <name evidence="2" type="ORF">CSA55_05795</name>
</gene>
<dbReference type="PANTHER" id="PTHR20854:SF4">
    <property type="entry name" value="INOSITOL-1-MONOPHOSPHATASE-RELATED"/>
    <property type="match status" value="1"/>
</dbReference>
<sequence>MTATPLDTTVVPVNETTLSTGNAVLVAAAREVANVLAATTDWAVSGHREGQYRVDLAADAACLAVLHQAGYRTLSEESGIIEPDRVRAPGIVVVDPLDGSTNASRGIGWYGSSLCLVDDEGPRSAVVVNHVTGQRFTAERGRGAWCDGRSLAPSGVTVLADAIVGVSGLPTHHYGWAQYRALGAAALDLCHVADGVLDAWCDIDDAHGVWDYLASVLIVQEAGGMVGDAFGRDLVVLDPDARRAPIVAATRELFDELGHQRRRASSSA</sequence>
<feature type="binding site" evidence="1">
    <location>
        <position position="211"/>
    </location>
    <ligand>
        <name>Mg(2+)</name>
        <dbReference type="ChEBI" id="CHEBI:18420"/>
        <label>1</label>
        <note>catalytic</note>
    </ligand>
</feature>
<evidence type="ECO:0000313" key="3">
    <source>
        <dbReference type="Proteomes" id="UP000230914"/>
    </source>
</evidence>
<evidence type="ECO:0000313" key="2">
    <source>
        <dbReference type="EMBL" id="PIE31391.1"/>
    </source>
</evidence>
<dbReference type="EMBL" id="PDSL01000084">
    <property type="protein sequence ID" value="PIE31391.1"/>
    <property type="molecule type" value="Genomic_DNA"/>
</dbReference>
<dbReference type="Gene3D" id="3.30.540.10">
    <property type="entry name" value="Fructose-1,6-Bisphosphatase, subunit A, domain 1"/>
    <property type="match status" value="1"/>
</dbReference>
<dbReference type="PANTHER" id="PTHR20854">
    <property type="entry name" value="INOSITOL MONOPHOSPHATASE"/>
    <property type="match status" value="1"/>
</dbReference>